<feature type="domain" description="Tectonic-1-3" evidence="8">
    <location>
        <begin position="215"/>
        <end position="367"/>
    </location>
</feature>
<sequence length="580" mass="63285">MMHKIMCWTVLSVFVLCIISTVALAVNQTGSPSGVNNNNVTDEPILSSTSTESDFFATSTQGLLTETTLLNMTTDSTPTESSPTNASTTETTTLQTTTETVPKVCSCDITPGFCDIGCCCDTVDCGIDDLGSVFSDCEKETRSPGVCVEKWLMFRANVDPDLITVTDSLFCVREEETTTEKQSPPTFSEQRRDQVSPSFLQQDDASISPTVRDFYKVDDEILLQYNLVSMLGTLKQPSSGVASSFCVDLNPARFMRSTSQSCTRALNAQSCSADHRLNVHSYFKDISLLRVPNPQNNVEVSDLLIPIIPVTDWPQPSEQNGTCLHIMSRVEYIIEFTRYGEITSATIHADFLNSSLDTQILQKFSIIFQLATAGPTPAPLPVMGLIVGTPVIGRFGEDVNPLMTLAPAVSCSVPLMARVPIRFTHNSISGCSFRSASQSCGELRSEMYTVLTGLATPDLVAMTSGPQPDWAEVITEDCPESQAGGSCEAGCTVPHSLSIQFLWAKRGMLSLPQHYILGAKYQFGCQKVKCPLVFSLAVTLEVTFSEITAYPESPRGEPQPDWKFPYDFFTRGQVELDGGL</sequence>
<feature type="region of interest" description="Disordered" evidence="6">
    <location>
        <begin position="74"/>
        <end position="94"/>
    </location>
</feature>
<evidence type="ECO:0000256" key="5">
    <source>
        <dbReference type="ARBA" id="ARBA00023180"/>
    </source>
</evidence>
<proteinExistence type="inferred from homology"/>
<dbReference type="InterPro" id="IPR011677">
    <property type="entry name" value="TCTN1-3_dom"/>
</dbReference>
<dbReference type="RefSeq" id="XP_012683115.2">
    <property type="nucleotide sequence ID" value="XM_012827661.3"/>
</dbReference>
<dbReference type="GO" id="GO:0060271">
    <property type="term" value="P:cilium assembly"/>
    <property type="evidence" value="ECO:0007669"/>
    <property type="project" value="TreeGrafter"/>
</dbReference>
<evidence type="ECO:0000256" key="7">
    <source>
        <dbReference type="SAM" id="SignalP"/>
    </source>
</evidence>
<comment type="similarity">
    <text evidence="1">Belongs to the tectonic family.</text>
</comment>
<dbReference type="GeneID" id="105900370"/>
<dbReference type="Pfam" id="PF07773">
    <property type="entry name" value="TCTN_DUF1619"/>
    <property type="match status" value="2"/>
</dbReference>
<dbReference type="Proteomes" id="UP000515152">
    <property type="component" value="Chromosome 8"/>
</dbReference>
<feature type="region of interest" description="Disordered" evidence="6">
    <location>
        <begin position="175"/>
        <end position="199"/>
    </location>
</feature>
<keyword evidence="10" id="KW-1185">Reference proteome</keyword>
<name>A0A6P3VWS2_CLUHA</name>
<feature type="domain" description="Tectonic-1-3" evidence="8">
    <location>
        <begin position="416"/>
        <end position="545"/>
    </location>
</feature>
<evidence type="ECO:0000256" key="4">
    <source>
        <dbReference type="ARBA" id="ARBA00022794"/>
    </source>
</evidence>
<accession>A0A6P3VWS2</accession>
<dbReference type="OrthoDB" id="184109at2759"/>
<feature type="signal peptide" evidence="7">
    <location>
        <begin position="1"/>
        <end position="25"/>
    </location>
</feature>
<evidence type="ECO:0000259" key="9">
    <source>
        <dbReference type="Pfam" id="PF25752"/>
    </source>
</evidence>
<dbReference type="AlphaFoldDB" id="A0A6P3VWS2"/>
<evidence type="ECO:0000256" key="2">
    <source>
        <dbReference type="ARBA" id="ARBA00011495"/>
    </source>
</evidence>
<gene>
    <name evidence="11" type="primary">LOC105900370</name>
</gene>
<organism evidence="10 11">
    <name type="scientific">Clupea harengus</name>
    <name type="common">Atlantic herring</name>
    <dbReference type="NCBI Taxonomy" id="7950"/>
    <lineage>
        <taxon>Eukaryota</taxon>
        <taxon>Metazoa</taxon>
        <taxon>Chordata</taxon>
        <taxon>Craniata</taxon>
        <taxon>Vertebrata</taxon>
        <taxon>Euteleostomi</taxon>
        <taxon>Actinopterygii</taxon>
        <taxon>Neopterygii</taxon>
        <taxon>Teleostei</taxon>
        <taxon>Clupei</taxon>
        <taxon>Clupeiformes</taxon>
        <taxon>Clupeoidei</taxon>
        <taxon>Clupeidae</taxon>
        <taxon>Clupea</taxon>
    </lineage>
</organism>
<dbReference type="PANTHER" id="PTHR14611">
    <property type="entry name" value="TECTONIC FAMILY MEMBER"/>
    <property type="match status" value="1"/>
</dbReference>
<dbReference type="PANTHER" id="PTHR14611:SF4">
    <property type="entry name" value="TECTONIC-3"/>
    <property type="match status" value="1"/>
</dbReference>
<comment type="subunit">
    <text evidence="2">Part of the tectonic-like complex (also named B9 complex).</text>
</comment>
<reference evidence="11" key="1">
    <citation type="submission" date="2025-08" db="UniProtKB">
        <authorList>
            <consortium name="RefSeq"/>
        </authorList>
    </citation>
    <scope>IDENTIFICATION</scope>
</reference>
<dbReference type="InterPro" id="IPR057724">
    <property type="entry name" value="TCTN1-3_N"/>
</dbReference>
<keyword evidence="5" id="KW-0325">Glycoprotein</keyword>
<dbReference type="Pfam" id="PF25752">
    <property type="entry name" value="DUF1619_N"/>
    <property type="match status" value="1"/>
</dbReference>
<dbReference type="KEGG" id="char:105900370"/>
<keyword evidence="3 7" id="KW-0732">Signal</keyword>
<evidence type="ECO:0000259" key="8">
    <source>
        <dbReference type="Pfam" id="PF07773"/>
    </source>
</evidence>
<feature type="chain" id="PRO_5027946023" evidence="7">
    <location>
        <begin position="26"/>
        <end position="580"/>
    </location>
</feature>
<evidence type="ECO:0000256" key="1">
    <source>
        <dbReference type="ARBA" id="ARBA00007633"/>
    </source>
</evidence>
<feature type="domain" description="Tectonic-1-3 N-terminal" evidence="9">
    <location>
        <begin position="82"/>
        <end position="181"/>
    </location>
</feature>
<dbReference type="InterPro" id="IPR040354">
    <property type="entry name" value="TCTN1-3"/>
</dbReference>
<keyword evidence="4" id="KW-0970">Cilium biogenesis/degradation</keyword>
<evidence type="ECO:0000256" key="6">
    <source>
        <dbReference type="SAM" id="MobiDB-lite"/>
    </source>
</evidence>
<evidence type="ECO:0000313" key="11">
    <source>
        <dbReference type="RefSeq" id="XP_012683115.2"/>
    </source>
</evidence>
<protein>
    <submittedName>
        <fullName evidence="11">Tectonic-3-like isoform X1</fullName>
    </submittedName>
</protein>
<dbReference type="GO" id="GO:0007224">
    <property type="term" value="P:smoothened signaling pathway"/>
    <property type="evidence" value="ECO:0007669"/>
    <property type="project" value="TreeGrafter"/>
</dbReference>
<evidence type="ECO:0000256" key="3">
    <source>
        <dbReference type="ARBA" id="ARBA00022729"/>
    </source>
</evidence>
<evidence type="ECO:0000313" key="10">
    <source>
        <dbReference type="Proteomes" id="UP000515152"/>
    </source>
</evidence>